<proteinExistence type="predicted"/>
<dbReference type="EMBL" id="CP136522">
    <property type="protein sequence ID" value="WOT05507.1"/>
    <property type="molecule type" value="Genomic_DNA"/>
</dbReference>
<accession>A0ABZ0JYZ6</accession>
<reference evidence="1 2" key="1">
    <citation type="submission" date="2023-10" db="EMBL/GenBank/DDBJ databases">
        <title>Complete genome sequence of Shewanella sp. DAU334.</title>
        <authorList>
            <person name="Lee Y.-S."/>
            <person name="Jeong H.-R."/>
            <person name="Hwang E.-J."/>
            <person name="Choi Y.-L."/>
            <person name="Kim G.-D."/>
        </authorList>
    </citation>
    <scope>NUCLEOTIDE SEQUENCE [LARGE SCALE GENOMIC DNA]</scope>
    <source>
        <strain evidence="1 2">DAU334</strain>
    </source>
</reference>
<name>A0ABZ0JYZ6_9GAMM</name>
<dbReference type="Proteomes" id="UP001529491">
    <property type="component" value="Chromosome"/>
</dbReference>
<keyword evidence="2" id="KW-1185">Reference proteome</keyword>
<dbReference type="RefSeq" id="WP_310469765.1">
    <property type="nucleotide sequence ID" value="NZ_CP136522.1"/>
</dbReference>
<evidence type="ECO:0000313" key="1">
    <source>
        <dbReference type="EMBL" id="WOT05507.1"/>
    </source>
</evidence>
<protein>
    <submittedName>
        <fullName evidence="1">Uncharacterized protein</fullName>
    </submittedName>
</protein>
<gene>
    <name evidence="1" type="ORF">RGE70_01380</name>
</gene>
<sequence>MEVFNISRITTPKGIFRLAGIADNTPNATTLISVTSLDILSTDGWQALAVSTDSVQAIIQSIQLQIIDHLQVDNPPRLQSPETTKR</sequence>
<evidence type="ECO:0000313" key="2">
    <source>
        <dbReference type="Proteomes" id="UP001529491"/>
    </source>
</evidence>
<organism evidence="1 2">
    <name type="scientific">Shewanella youngdeokensis</name>
    <dbReference type="NCBI Taxonomy" id="2999068"/>
    <lineage>
        <taxon>Bacteria</taxon>
        <taxon>Pseudomonadati</taxon>
        <taxon>Pseudomonadota</taxon>
        <taxon>Gammaproteobacteria</taxon>
        <taxon>Alteromonadales</taxon>
        <taxon>Shewanellaceae</taxon>
        <taxon>Shewanella</taxon>
    </lineage>
</organism>